<keyword evidence="2" id="KW-1185">Reference proteome</keyword>
<dbReference type="WBParaSite" id="SCUD_0001502801-mRNA-1">
    <property type="protein sequence ID" value="SCUD_0001502801-mRNA-1"/>
    <property type="gene ID" value="SCUD_0001502801"/>
</dbReference>
<name>A0A183KJ19_9TREM</name>
<organism evidence="3">
    <name type="scientific">Schistosoma curassoni</name>
    <dbReference type="NCBI Taxonomy" id="6186"/>
    <lineage>
        <taxon>Eukaryota</taxon>
        <taxon>Metazoa</taxon>
        <taxon>Spiralia</taxon>
        <taxon>Lophotrochozoa</taxon>
        <taxon>Platyhelminthes</taxon>
        <taxon>Trematoda</taxon>
        <taxon>Digenea</taxon>
        <taxon>Strigeidida</taxon>
        <taxon>Schistosomatoidea</taxon>
        <taxon>Schistosomatidae</taxon>
        <taxon>Schistosoma</taxon>
    </lineage>
</organism>
<accession>A0A183KJ19</accession>
<protein>
    <submittedName>
        <fullName evidence="3">Secreted protein</fullName>
    </submittedName>
</protein>
<reference evidence="3" key="1">
    <citation type="submission" date="2016-06" db="UniProtKB">
        <authorList>
            <consortium name="WormBaseParasite"/>
        </authorList>
    </citation>
    <scope>IDENTIFICATION</scope>
</reference>
<sequence length="54" mass="5424">MLEDSSTVVAVTVTSSAGGAAGTNVSSSVKMYALAPTISPFVAAIRPTDDTKSY</sequence>
<proteinExistence type="predicted"/>
<dbReference type="AlphaFoldDB" id="A0A183KJ19"/>
<evidence type="ECO:0000313" key="1">
    <source>
        <dbReference type="EMBL" id="VDP58170.1"/>
    </source>
</evidence>
<gene>
    <name evidence="1" type="ORF">SCUD_LOCUS15025</name>
</gene>
<dbReference type="EMBL" id="UZAK01037232">
    <property type="protein sequence ID" value="VDP58170.1"/>
    <property type="molecule type" value="Genomic_DNA"/>
</dbReference>
<evidence type="ECO:0000313" key="3">
    <source>
        <dbReference type="WBParaSite" id="SCUD_0001502801-mRNA-1"/>
    </source>
</evidence>
<evidence type="ECO:0000313" key="2">
    <source>
        <dbReference type="Proteomes" id="UP000279833"/>
    </source>
</evidence>
<dbReference type="Proteomes" id="UP000279833">
    <property type="component" value="Unassembled WGS sequence"/>
</dbReference>
<reference evidence="1 2" key="2">
    <citation type="submission" date="2018-11" db="EMBL/GenBank/DDBJ databases">
        <authorList>
            <consortium name="Pathogen Informatics"/>
        </authorList>
    </citation>
    <scope>NUCLEOTIDE SEQUENCE [LARGE SCALE GENOMIC DNA]</scope>
    <source>
        <strain evidence="1">Dakar</strain>
        <strain evidence="2">Dakar, Senegal</strain>
    </source>
</reference>